<dbReference type="PANTHER" id="PTHR41773:SF1">
    <property type="entry name" value="RELA_SPOT DOMAIN-CONTAINING PROTEIN"/>
    <property type="match status" value="1"/>
</dbReference>
<evidence type="ECO:0000313" key="4">
    <source>
        <dbReference type="EMBL" id="RMO57552.1"/>
    </source>
</evidence>
<dbReference type="InterPro" id="IPR043519">
    <property type="entry name" value="NT_sf"/>
</dbReference>
<accession>A0A0P9UKT8</accession>
<dbReference type="PANTHER" id="PTHR41773">
    <property type="entry name" value="GTP PYROPHOSPHATASE-RELATED"/>
    <property type="match status" value="1"/>
</dbReference>
<dbReference type="Gene3D" id="1.10.287.860">
    <property type="entry name" value="Nucleotidyltransferase"/>
    <property type="match status" value="1"/>
</dbReference>
<dbReference type="PATRIC" id="fig|129137.4.peg.6106"/>
<dbReference type="GO" id="GO:0015969">
    <property type="term" value="P:guanosine tetraphosphate metabolic process"/>
    <property type="evidence" value="ECO:0007669"/>
    <property type="project" value="InterPro"/>
</dbReference>
<proteinExistence type="predicted"/>
<evidence type="ECO:0000313" key="5">
    <source>
        <dbReference type="Proteomes" id="UP000050490"/>
    </source>
</evidence>
<dbReference type="EMBL" id="RBPV01000257">
    <property type="protein sequence ID" value="RMO57552.1"/>
    <property type="molecule type" value="Genomic_DNA"/>
</dbReference>
<evidence type="ECO:0000313" key="7">
    <source>
        <dbReference type="Proteomes" id="UP000275613"/>
    </source>
</evidence>
<organism evidence="2 5">
    <name type="scientific">Pseudomonas amygdali pv. eriobotryae</name>
    <dbReference type="NCBI Taxonomy" id="129137"/>
    <lineage>
        <taxon>Bacteria</taxon>
        <taxon>Pseudomonadati</taxon>
        <taxon>Pseudomonadota</taxon>
        <taxon>Gammaproteobacteria</taxon>
        <taxon>Pseudomonadales</taxon>
        <taxon>Pseudomonadaceae</taxon>
        <taxon>Pseudomonas</taxon>
        <taxon>Pseudomonas amygdali</taxon>
    </lineage>
</organism>
<name>A0A0P9UKT8_PSEA0</name>
<sequence length="335" mass="38488">MVGLNIVKDACTMDVSELKLNYFRVESRAKRLMSALSAELEHLLAKEGVTLGVPIEARVKDWSSIEEKIIRKSLDLNSIEDLDDFVGMRLILLFRRDLVAVDKLIRAALNIKSSEDTSLRLKDTQFGYQSQHYVIEVPSAWLKIPSWGEFGDIRVEIQVRTLAQHIWAAASHKLQYKHEASVPLPLRRSINRASALLETVDLEFDRLLDERLLYVKNQMKHEDSDTPLNVEVVDSILSEIFPARNKGESESYDELLSDLNHFGINTAGELKRIMVKHMKAIMSEDERNAKLNKRMSNYFFKHVGLAREGLRCEFGAKEVTDYLKAEMKKQKKKVE</sequence>
<dbReference type="Proteomes" id="UP000050490">
    <property type="component" value="Unassembled WGS sequence"/>
</dbReference>
<protein>
    <submittedName>
        <fullName evidence="2">RelA/SpoT</fullName>
    </submittedName>
</protein>
<reference evidence="6 7" key="2">
    <citation type="submission" date="2018-08" db="EMBL/GenBank/DDBJ databases">
        <title>Recombination of ecologically and evolutionarily significant loci maintains genetic cohesion in the Pseudomonas syringae species complex.</title>
        <authorList>
            <person name="Dillon M."/>
            <person name="Thakur S."/>
            <person name="Almeida R.N.D."/>
            <person name="Weir B.S."/>
            <person name="Guttman D.S."/>
        </authorList>
    </citation>
    <scope>NUCLEOTIDE SEQUENCE [LARGE SCALE GENOMIC DNA]</scope>
    <source>
        <strain evidence="4 7">ICMP 4316</strain>
        <strain evidence="3 6">ICMP 8636</strain>
    </source>
</reference>
<dbReference type="AlphaFoldDB" id="A0A0P9UKT8"/>
<dbReference type="InterPro" id="IPR007685">
    <property type="entry name" value="RelA_SpoT"/>
</dbReference>
<dbReference type="Gene3D" id="3.30.460.10">
    <property type="entry name" value="Beta Polymerase, domain 2"/>
    <property type="match status" value="1"/>
</dbReference>
<dbReference type="SMART" id="SM00954">
    <property type="entry name" value="RelA_SpoT"/>
    <property type="match status" value="1"/>
</dbReference>
<dbReference type="EMBL" id="LJQI01000272">
    <property type="protein sequence ID" value="KPX26401.1"/>
    <property type="molecule type" value="Genomic_DNA"/>
</dbReference>
<evidence type="ECO:0000313" key="2">
    <source>
        <dbReference type="EMBL" id="KPX26401.1"/>
    </source>
</evidence>
<gene>
    <name evidence="2" type="ORF">ALO70_04228</name>
    <name evidence="4" type="ORF">ALQ39_00296</name>
    <name evidence="3" type="ORF">ALQ86_03838</name>
</gene>
<feature type="domain" description="RelA/SpoT" evidence="1">
    <location>
        <begin position="57"/>
        <end position="182"/>
    </location>
</feature>
<comment type="caution">
    <text evidence="2">The sequence shown here is derived from an EMBL/GenBank/DDBJ whole genome shotgun (WGS) entry which is preliminary data.</text>
</comment>
<dbReference type="Proteomes" id="UP000275613">
    <property type="component" value="Unassembled WGS sequence"/>
</dbReference>
<evidence type="ECO:0000313" key="3">
    <source>
        <dbReference type="EMBL" id="RML96731.1"/>
    </source>
</evidence>
<dbReference type="EMBL" id="RBOA01000394">
    <property type="protein sequence ID" value="RML96731.1"/>
    <property type="molecule type" value="Genomic_DNA"/>
</dbReference>
<dbReference type="SUPFAM" id="SSF81301">
    <property type="entry name" value="Nucleotidyltransferase"/>
    <property type="match status" value="1"/>
</dbReference>
<evidence type="ECO:0000259" key="1">
    <source>
        <dbReference type="SMART" id="SM00954"/>
    </source>
</evidence>
<dbReference type="Pfam" id="PF04607">
    <property type="entry name" value="RelA_SpoT"/>
    <property type="match status" value="1"/>
</dbReference>
<evidence type="ECO:0000313" key="6">
    <source>
        <dbReference type="Proteomes" id="UP000272627"/>
    </source>
</evidence>
<reference evidence="2 5" key="1">
    <citation type="submission" date="2015-09" db="EMBL/GenBank/DDBJ databases">
        <title>Genome announcement of multiple Pseudomonas syringae strains.</title>
        <authorList>
            <person name="Thakur S."/>
            <person name="Wang P.W."/>
            <person name="Gong Y."/>
            <person name="Weir B.S."/>
            <person name="Guttman D.S."/>
        </authorList>
    </citation>
    <scope>NUCLEOTIDE SEQUENCE [LARGE SCALE GENOMIC DNA]</scope>
    <source>
        <strain evidence="2 5">ICMP4455</strain>
    </source>
</reference>
<dbReference type="Proteomes" id="UP000272627">
    <property type="component" value="Unassembled WGS sequence"/>
</dbReference>
<dbReference type="CDD" id="cd05399">
    <property type="entry name" value="NT_Rel-Spo_like"/>
    <property type="match status" value="1"/>
</dbReference>